<keyword evidence="1" id="KW-0732">Signal</keyword>
<comment type="caution">
    <text evidence="2">The sequence shown here is derived from an EMBL/GenBank/DDBJ whole genome shotgun (WGS) entry which is preliminary data.</text>
</comment>
<keyword evidence="3" id="KW-1185">Reference proteome</keyword>
<reference evidence="2 3" key="1">
    <citation type="submission" date="2019-12" db="EMBL/GenBank/DDBJ databases">
        <authorList>
            <person name="Alioto T."/>
            <person name="Alioto T."/>
            <person name="Gomez Garrido J."/>
        </authorList>
    </citation>
    <scope>NUCLEOTIDE SEQUENCE [LARGE SCALE GENOMIC DNA]</scope>
</reference>
<sequence length="142" mass="16190">MRGILHILTSFLYTTQVEVLATHPSEAEMRTGYFAGLPIRKGDFKPIVISRLVPEVVKARVHNQKRKSNLLHQRVRKTAQYKDTRNYDENDVFIPVEMLAINDSANLNGNPEHIPEGDIAAKIVAFTTLNHDDIHFTEEDLL</sequence>
<evidence type="ECO:0000313" key="2">
    <source>
        <dbReference type="EMBL" id="CAA2956651.1"/>
    </source>
</evidence>
<evidence type="ECO:0000313" key="3">
    <source>
        <dbReference type="Proteomes" id="UP000594638"/>
    </source>
</evidence>
<dbReference type="Proteomes" id="UP000594638">
    <property type="component" value="Unassembled WGS sequence"/>
</dbReference>
<dbReference type="EMBL" id="CACTIH010000193">
    <property type="protein sequence ID" value="CAA2956651.1"/>
    <property type="molecule type" value="Genomic_DNA"/>
</dbReference>
<gene>
    <name evidence="2" type="ORF">OLEA9_A101586</name>
</gene>
<name>A0A8S0PRN6_OLEEU</name>
<dbReference type="AlphaFoldDB" id="A0A8S0PRN6"/>
<feature type="signal peptide" evidence="1">
    <location>
        <begin position="1"/>
        <end position="21"/>
    </location>
</feature>
<protein>
    <submittedName>
        <fullName evidence="2">Uncharacterized protein</fullName>
    </submittedName>
</protein>
<feature type="chain" id="PRO_5035909243" evidence="1">
    <location>
        <begin position="22"/>
        <end position="142"/>
    </location>
</feature>
<dbReference type="Gramene" id="OE9A101586T1">
    <property type="protein sequence ID" value="OE9A101586C1"/>
    <property type="gene ID" value="OE9A101586"/>
</dbReference>
<proteinExistence type="predicted"/>
<evidence type="ECO:0000256" key="1">
    <source>
        <dbReference type="SAM" id="SignalP"/>
    </source>
</evidence>
<accession>A0A8S0PRN6</accession>
<organism evidence="2 3">
    <name type="scientific">Olea europaea subsp. europaea</name>
    <dbReference type="NCBI Taxonomy" id="158383"/>
    <lineage>
        <taxon>Eukaryota</taxon>
        <taxon>Viridiplantae</taxon>
        <taxon>Streptophyta</taxon>
        <taxon>Embryophyta</taxon>
        <taxon>Tracheophyta</taxon>
        <taxon>Spermatophyta</taxon>
        <taxon>Magnoliopsida</taxon>
        <taxon>eudicotyledons</taxon>
        <taxon>Gunneridae</taxon>
        <taxon>Pentapetalae</taxon>
        <taxon>asterids</taxon>
        <taxon>lamiids</taxon>
        <taxon>Lamiales</taxon>
        <taxon>Oleaceae</taxon>
        <taxon>Oleeae</taxon>
        <taxon>Olea</taxon>
    </lineage>
</organism>